<dbReference type="AlphaFoldDB" id="A0A120FWI5"/>
<name>A0A120FWI5_PSEFL</name>
<protein>
    <submittedName>
        <fullName evidence="1">Uncharacterized protein</fullName>
    </submittedName>
</protein>
<sequence length="196" mass="22665">MTAIEIIKQFVEGAISPKAFEEKIYADPAVEALLRSENNLPAYVTEPDLYTYTISQNYQNLESIYNVQTLLSTVLSKKNITHTVEKKYENLFNLTLKVQPKWLSLPSDYLSKLVEERKNLSSKELQAWLKEKIKIDFRYLKVPPKWLQSPAWPMVDGKPMVFLGQLDISELSHDNAQAYLFFDEGKQSFYTVTQAC</sequence>
<proteinExistence type="predicted"/>
<dbReference type="PATRIC" id="fig|294.195.peg.6535"/>
<comment type="caution">
    <text evidence="1">The sequence shown here is derived from an EMBL/GenBank/DDBJ whole genome shotgun (WGS) entry which is preliminary data.</text>
</comment>
<dbReference type="EMBL" id="LCYC01000063">
    <property type="protein sequence ID" value="KWV69986.1"/>
    <property type="molecule type" value="Genomic_DNA"/>
</dbReference>
<dbReference type="Proteomes" id="UP000063434">
    <property type="component" value="Unassembled WGS sequence"/>
</dbReference>
<accession>A0A120FWI5</accession>
<gene>
    <name evidence="1" type="ORF">PFL603g_06148</name>
</gene>
<dbReference type="RefSeq" id="WP_060766385.1">
    <property type="nucleotide sequence ID" value="NZ_LCYC01000063.1"/>
</dbReference>
<organism evidence="1 2">
    <name type="scientific">Pseudomonas fluorescens</name>
    <dbReference type="NCBI Taxonomy" id="294"/>
    <lineage>
        <taxon>Bacteria</taxon>
        <taxon>Pseudomonadati</taxon>
        <taxon>Pseudomonadota</taxon>
        <taxon>Gammaproteobacteria</taxon>
        <taxon>Pseudomonadales</taxon>
        <taxon>Pseudomonadaceae</taxon>
        <taxon>Pseudomonas</taxon>
    </lineage>
</organism>
<reference evidence="1 2" key="1">
    <citation type="submission" date="2015-05" db="EMBL/GenBank/DDBJ databases">
        <title>A genomic and transcriptomic approach to investigate the blue pigment phenotype in Pseudomonas fluorescens.</title>
        <authorList>
            <person name="Andreani N.A."/>
            <person name="Cardazzo B."/>
        </authorList>
    </citation>
    <scope>NUCLEOTIDE SEQUENCE [LARGE SCALE GENOMIC DNA]</scope>
    <source>
        <strain evidence="1 2">Ps_40</strain>
    </source>
</reference>
<evidence type="ECO:0000313" key="2">
    <source>
        <dbReference type="Proteomes" id="UP000063434"/>
    </source>
</evidence>
<evidence type="ECO:0000313" key="1">
    <source>
        <dbReference type="EMBL" id="KWV69986.1"/>
    </source>
</evidence>